<dbReference type="OMA" id="NICIQIL"/>
<dbReference type="NCBIfam" id="TIGR00251">
    <property type="entry name" value="DUF167 family protein"/>
    <property type="match status" value="1"/>
</dbReference>
<proteinExistence type="inferred from homology"/>
<reference evidence="3 4" key="1">
    <citation type="journal article" date="2008" name="Nature">
        <title>The genome of the model beetle and pest Tribolium castaneum.</title>
        <authorList>
            <consortium name="Tribolium Genome Sequencing Consortium"/>
            <person name="Richards S."/>
            <person name="Gibbs R.A."/>
            <person name="Weinstock G.M."/>
            <person name="Brown S.J."/>
            <person name="Denell R."/>
            <person name="Beeman R.W."/>
            <person name="Gibbs R."/>
            <person name="Beeman R.W."/>
            <person name="Brown S.J."/>
            <person name="Bucher G."/>
            <person name="Friedrich M."/>
            <person name="Grimmelikhuijzen C.J."/>
            <person name="Klingler M."/>
            <person name="Lorenzen M."/>
            <person name="Richards S."/>
            <person name="Roth S."/>
            <person name="Schroder R."/>
            <person name="Tautz D."/>
            <person name="Zdobnov E.M."/>
            <person name="Muzny D."/>
            <person name="Gibbs R.A."/>
            <person name="Weinstock G.M."/>
            <person name="Attaway T."/>
            <person name="Bell S."/>
            <person name="Buhay C.J."/>
            <person name="Chandrabose M.N."/>
            <person name="Chavez D."/>
            <person name="Clerk-Blankenburg K.P."/>
            <person name="Cree A."/>
            <person name="Dao M."/>
            <person name="Davis C."/>
            <person name="Chacko J."/>
            <person name="Dinh H."/>
            <person name="Dugan-Rocha S."/>
            <person name="Fowler G."/>
            <person name="Garner T.T."/>
            <person name="Garnes J."/>
            <person name="Gnirke A."/>
            <person name="Hawes A."/>
            <person name="Hernandez J."/>
            <person name="Hines S."/>
            <person name="Holder M."/>
            <person name="Hume J."/>
            <person name="Jhangiani S.N."/>
            <person name="Joshi V."/>
            <person name="Khan Z.M."/>
            <person name="Jackson L."/>
            <person name="Kovar C."/>
            <person name="Kowis A."/>
            <person name="Lee S."/>
            <person name="Lewis L.R."/>
            <person name="Margolis J."/>
            <person name="Morgan M."/>
            <person name="Nazareth L.V."/>
            <person name="Nguyen N."/>
            <person name="Okwuonu G."/>
            <person name="Parker D."/>
            <person name="Richards S."/>
            <person name="Ruiz S.J."/>
            <person name="Santibanez J."/>
            <person name="Savard J."/>
            <person name="Scherer S.E."/>
            <person name="Schneider B."/>
            <person name="Sodergren E."/>
            <person name="Tautz D."/>
            <person name="Vattahil S."/>
            <person name="Villasana D."/>
            <person name="White C.S."/>
            <person name="Wright R."/>
            <person name="Park Y."/>
            <person name="Beeman R.W."/>
            <person name="Lord J."/>
            <person name="Oppert B."/>
            <person name="Lorenzen M."/>
            <person name="Brown S."/>
            <person name="Wang L."/>
            <person name="Savard J."/>
            <person name="Tautz D."/>
            <person name="Richards S."/>
            <person name="Weinstock G."/>
            <person name="Gibbs R.A."/>
            <person name="Liu Y."/>
            <person name="Worley K."/>
            <person name="Weinstock G."/>
            <person name="Elsik C.G."/>
            <person name="Reese J.T."/>
            <person name="Elhaik E."/>
            <person name="Landan G."/>
            <person name="Graur D."/>
            <person name="Arensburger P."/>
            <person name="Atkinson P."/>
            <person name="Beeman R.W."/>
            <person name="Beidler J."/>
            <person name="Brown S.J."/>
            <person name="Demuth J.P."/>
            <person name="Drury D.W."/>
            <person name="Du Y.Z."/>
            <person name="Fujiwara H."/>
            <person name="Lorenzen M."/>
            <person name="Maselli V."/>
            <person name="Osanai M."/>
            <person name="Park Y."/>
            <person name="Robertson H.M."/>
            <person name="Tu Z."/>
            <person name="Wang J.J."/>
            <person name="Wang S."/>
            <person name="Richards S."/>
            <person name="Song H."/>
            <person name="Zhang L."/>
            <person name="Sodergren E."/>
            <person name="Werner D."/>
            <person name="Stanke M."/>
            <person name="Morgenstern B."/>
            <person name="Solovyev V."/>
            <person name="Kosarev P."/>
            <person name="Brown G."/>
            <person name="Chen H.C."/>
            <person name="Ermolaeva O."/>
            <person name="Hlavina W."/>
            <person name="Kapustin Y."/>
            <person name="Kiryutin B."/>
            <person name="Kitts P."/>
            <person name="Maglott D."/>
            <person name="Pruitt K."/>
            <person name="Sapojnikov V."/>
            <person name="Souvorov A."/>
            <person name="Mackey A.J."/>
            <person name="Waterhouse R.M."/>
            <person name="Wyder S."/>
            <person name="Zdobnov E.M."/>
            <person name="Zdobnov E.M."/>
            <person name="Wyder S."/>
            <person name="Kriventseva E.V."/>
            <person name="Kadowaki T."/>
            <person name="Bork P."/>
            <person name="Aranda M."/>
            <person name="Bao R."/>
            <person name="Beermann A."/>
            <person name="Berns N."/>
            <person name="Bolognesi R."/>
            <person name="Bonneton F."/>
            <person name="Bopp D."/>
            <person name="Brown S.J."/>
            <person name="Bucher G."/>
            <person name="Butts T."/>
            <person name="Chaumot A."/>
            <person name="Denell R.E."/>
            <person name="Ferrier D.E."/>
            <person name="Friedrich M."/>
            <person name="Gordon C.M."/>
            <person name="Jindra M."/>
            <person name="Klingler M."/>
            <person name="Lan Q."/>
            <person name="Lattorff H.M."/>
            <person name="Laudet V."/>
            <person name="von Levetsow C."/>
            <person name="Liu Z."/>
            <person name="Lutz R."/>
            <person name="Lynch J.A."/>
            <person name="da Fonseca R.N."/>
            <person name="Posnien N."/>
            <person name="Reuter R."/>
            <person name="Roth S."/>
            <person name="Savard J."/>
            <person name="Schinko J.B."/>
            <person name="Schmitt C."/>
            <person name="Schoppmeier M."/>
            <person name="Schroder R."/>
            <person name="Shippy T.D."/>
            <person name="Simonnet F."/>
            <person name="Marques-Souza H."/>
            <person name="Tautz D."/>
            <person name="Tomoyasu Y."/>
            <person name="Trauner J."/>
            <person name="Van der Zee M."/>
            <person name="Vervoort M."/>
            <person name="Wittkopp N."/>
            <person name="Wimmer E.A."/>
            <person name="Yang X."/>
            <person name="Jones A.K."/>
            <person name="Sattelle D.B."/>
            <person name="Ebert P.R."/>
            <person name="Nelson D."/>
            <person name="Scott J.G."/>
            <person name="Beeman R.W."/>
            <person name="Muthukrishnan S."/>
            <person name="Kramer K.J."/>
            <person name="Arakane Y."/>
            <person name="Beeman R.W."/>
            <person name="Zhu Q."/>
            <person name="Hogenkamp D."/>
            <person name="Dixit R."/>
            <person name="Oppert B."/>
            <person name="Jiang H."/>
            <person name="Zou Z."/>
            <person name="Marshall J."/>
            <person name="Elpidina E."/>
            <person name="Vinokurov K."/>
            <person name="Oppert C."/>
            <person name="Zou Z."/>
            <person name="Evans J."/>
            <person name="Lu Z."/>
            <person name="Zhao P."/>
            <person name="Sumathipala N."/>
            <person name="Altincicek B."/>
            <person name="Vilcinskas A."/>
            <person name="Williams M."/>
            <person name="Hultmark D."/>
            <person name="Hetru C."/>
            <person name="Jiang H."/>
            <person name="Grimmelikhuijzen C.J."/>
            <person name="Hauser F."/>
            <person name="Cazzamali G."/>
            <person name="Williamson M."/>
            <person name="Park Y."/>
            <person name="Li B."/>
            <person name="Tanaka Y."/>
            <person name="Predel R."/>
            <person name="Neupert S."/>
            <person name="Schachtner J."/>
            <person name="Verleyen P."/>
            <person name="Raible F."/>
            <person name="Bork P."/>
            <person name="Friedrich M."/>
            <person name="Walden K.K."/>
            <person name="Robertson H.M."/>
            <person name="Angeli S."/>
            <person name="Foret S."/>
            <person name="Bucher G."/>
            <person name="Schuetz S."/>
            <person name="Maleszka R."/>
            <person name="Wimmer E.A."/>
            <person name="Beeman R.W."/>
            <person name="Lorenzen M."/>
            <person name="Tomoyasu Y."/>
            <person name="Miller S.C."/>
            <person name="Grossmann D."/>
            <person name="Bucher G."/>
        </authorList>
    </citation>
    <scope>NUCLEOTIDE SEQUENCE [LARGE SCALE GENOMIC DNA]</scope>
    <source>
        <strain evidence="3 4">Georgia GA2</strain>
    </source>
</reference>
<accession>A0A139WNS7</accession>
<evidence type="ECO:0000256" key="2">
    <source>
        <dbReference type="SAM" id="MobiDB-lite"/>
    </source>
</evidence>
<dbReference type="SUPFAM" id="SSF69786">
    <property type="entry name" value="YggU-like"/>
    <property type="match status" value="1"/>
</dbReference>
<dbReference type="GO" id="GO:0005737">
    <property type="term" value="C:cytoplasm"/>
    <property type="evidence" value="ECO:0000318"/>
    <property type="project" value="GO_Central"/>
</dbReference>
<protein>
    <submittedName>
        <fullName evidence="3">UPF0235 protein C15orf40 homolog-like Protein</fullName>
    </submittedName>
</protein>
<gene>
    <name evidence="3" type="primary">AUGUSTUS-3.0.2_31477</name>
    <name evidence="3" type="ORF">TcasGA2_TC031477</name>
</gene>
<comment type="similarity">
    <text evidence="1">Belongs to the UPF0235 family.</text>
</comment>
<dbReference type="SMART" id="SM01152">
    <property type="entry name" value="DUF167"/>
    <property type="match status" value="1"/>
</dbReference>
<dbReference type="AlphaFoldDB" id="A0A139WNS7"/>
<dbReference type="HAMAP" id="MF_00634">
    <property type="entry name" value="UPF0235"/>
    <property type="match status" value="1"/>
</dbReference>
<dbReference type="STRING" id="7070.A0A139WNS7"/>
<evidence type="ECO:0000256" key="1">
    <source>
        <dbReference type="ARBA" id="ARBA00010364"/>
    </source>
</evidence>
<dbReference type="PANTHER" id="PTHR13420:SF7">
    <property type="entry name" value="UPF0235 PROTEIN C15ORF40"/>
    <property type="match status" value="1"/>
</dbReference>
<dbReference type="InterPro" id="IPR003746">
    <property type="entry name" value="DUF167"/>
</dbReference>
<reference evidence="3 4" key="2">
    <citation type="journal article" date="2010" name="Nucleic Acids Res.">
        <title>BeetleBase in 2010: revisions to provide comprehensive genomic information for Tribolium castaneum.</title>
        <authorList>
            <person name="Kim H.S."/>
            <person name="Murphy T."/>
            <person name="Xia J."/>
            <person name="Caragea D."/>
            <person name="Park Y."/>
            <person name="Beeman R.W."/>
            <person name="Lorenzen M.D."/>
            <person name="Butcher S."/>
            <person name="Manak J.R."/>
            <person name="Brown S.J."/>
        </authorList>
    </citation>
    <scope>NUCLEOTIDE SEQUENCE [LARGE SCALE GENOMIC DNA]</scope>
    <source>
        <strain evidence="3 4">Georgia GA2</strain>
    </source>
</reference>
<dbReference type="EMBL" id="KQ971307">
    <property type="protein sequence ID" value="KYB29573.1"/>
    <property type="molecule type" value="Genomic_DNA"/>
</dbReference>
<dbReference type="InterPro" id="IPR036591">
    <property type="entry name" value="YggU-like_sf"/>
</dbReference>
<organism evidence="3 4">
    <name type="scientific">Tribolium castaneum</name>
    <name type="common">Red flour beetle</name>
    <dbReference type="NCBI Taxonomy" id="7070"/>
    <lineage>
        <taxon>Eukaryota</taxon>
        <taxon>Metazoa</taxon>
        <taxon>Ecdysozoa</taxon>
        <taxon>Arthropoda</taxon>
        <taxon>Hexapoda</taxon>
        <taxon>Insecta</taxon>
        <taxon>Pterygota</taxon>
        <taxon>Neoptera</taxon>
        <taxon>Endopterygota</taxon>
        <taxon>Coleoptera</taxon>
        <taxon>Polyphaga</taxon>
        <taxon>Cucujiformia</taxon>
        <taxon>Tenebrionidae</taxon>
        <taxon>Tenebrionidae incertae sedis</taxon>
        <taxon>Tribolium</taxon>
    </lineage>
</organism>
<evidence type="ECO:0000313" key="3">
    <source>
        <dbReference type="EMBL" id="KYB29573.1"/>
    </source>
</evidence>
<dbReference type="Pfam" id="PF02594">
    <property type="entry name" value="DUF167"/>
    <property type="match status" value="1"/>
</dbReference>
<dbReference type="FunCoup" id="A0A139WNS7">
    <property type="interactions" value="581"/>
</dbReference>
<dbReference type="Proteomes" id="UP000007266">
    <property type="component" value="Linkage group 1"/>
</dbReference>
<keyword evidence="4" id="KW-1185">Reference proteome</keyword>
<dbReference type="Gene3D" id="3.30.1200.10">
    <property type="entry name" value="YggU-like"/>
    <property type="match status" value="1"/>
</dbReference>
<sequence length="123" mass="13404">MSKKAKSKSTQKEKEVVTKEEEGPITLNKSKNIIISVLAKPGAKQNAITGINSDGVGVQINAPPSEGEANTELVKYMASVLGLRKSDVTLDRGFKSRNKVLKIQGSITLEEVRRKLLNEIQNT</sequence>
<name>A0A139WNS7_TRICA</name>
<evidence type="ECO:0000313" key="4">
    <source>
        <dbReference type="Proteomes" id="UP000007266"/>
    </source>
</evidence>
<dbReference type="InParanoid" id="A0A139WNS7"/>
<feature type="region of interest" description="Disordered" evidence="2">
    <location>
        <begin position="1"/>
        <end position="22"/>
    </location>
</feature>
<feature type="compositionally biased region" description="Basic and acidic residues" evidence="2">
    <location>
        <begin position="10"/>
        <end position="22"/>
    </location>
</feature>
<dbReference type="PANTHER" id="PTHR13420">
    <property type="entry name" value="UPF0235 PROTEIN C15ORF40"/>
    <property type="match status" value="1"/>
</dbReference>